<sequence>MRKLSFYFFLIALVIVDSFLLSKPNLLGKIGLIIYKYHYLRTFPRTLLTVSIVVVVAFVLAELISFLVKRRTLKRALGTIVLALLIAVSFAALVKTGMDFSTWTYSHTGLRFRFGAYLLPTLLIVLFTYALVKLPKPDEVFPESPLNPGVPANKDITPMP</sequence>
<feature type="transmembrane region" description="Helical" evidence="1">
    <location>
        <begin position="75"/>
        <end position="94"/>
    </location>
</feature>
<organism evidence="2 3">
    <name type="scientific">Chryseolinea serpens</name>
    <dbReference type="NCBI Taxonomy" id="947013"/>
    <lineage>
        <taxon>Bacteria</taxon>
        <taxon>Pseudomonadati</taxon>
        <taxon>Bacteroidota</taxon>
        <taxon>Cytophagia</taxon>
        <taxon>Cytophagales</taxon>
        <taxon>Fulvivirgaceae</taxon>
        <taxon>Chryseolinea</taxon>
    </lineage>
</organism>
<evidence type="ECO:0000256" key="1">
    <source>
        <dbReference type="SAM" id="Phobius"/>
    </source>
</evidence>
<feature type="transmembrane region" description="Helical" evidence="1">
    <location>
        <begin position="114"/>
        <end position="132"/>
    </location>
</feature>
<dbReference type="RefSeq" id="WP_073138469.1">
    <property type="nucleotide sequence ID" value="NZ_FQWQ01000003.1"/>
</dbReference>
<dbReference type="AlphaFoldDB" id="A0A1M5U829"/>
<name>A0A1M5U829_9BACT</name>
<feature type="transmembrane region" description="Helical" evidence="1">
    <location>
        <begin position="46"/>
        <end position="68"/>
    </location>
</feature>
<reference evidence="2 3" key="1">
    <citation type="submission" date="2016-11" db="EMBL/GenBank/DDBJ databases">
        <authorList>
            <person name="Jaros S."/>
            <person name="Januszkiewicz K."/>
            <person name="Wedrychowicz H."/>
        </authorList>
    </citation>
    <scope>NUCLEOTIDE SEQUENCE [LARGE SCALE GENOMIC DNA]</scope>
    <source>
        <strain evidence="2 3">DSM 24574</strain>
    </source>
</reference>
<accession>A0A1M5U829</accession>
<proteinExistence type="predicted"/>
<protein>
    <submittedName>
        <fullName evidence="2">Uncharacterized protein</fullName>
    </submittedName>
</protein>
<keyword evidence="1" id="KW-0472">Membrane</keyword>
<dbReference type="OrthoDB" id="955314at2"/>
<keyword evidence="3" id="KW-1185">Reference proteome</keyword>
<keyword evidence="1" id="KW-1133">Transmembrane helix</keyword>
<gene>
    <name evidence="2" type="ORF">SAMN04488109_4520</name>
</gene>
<dbReference type="STRING" id="947013.SAMN04488109_4520"/>
<keyword evidence="1" id="KW-0812">Transmembrane</keyword>
<dbReference type="EMBL" id="FQWQ01000003">
    <property type="protein sequence ID" value="SHH59202.1"/>
    <property type="molecule type" value="Genomic_DNA"/>
</dbReference>
<dbReference type="Proteomes" id="UP000184212">
    <property type="component" value="Unassembled WGS sequence"/>
</dbReference>
<evidence type="ECO:0000313" key="3">
    <source>
        <dbReference type="Proteomes" id="UP000184212"/>
    </source>
</evidence>
<evidence type="ECO:0000313" key="2">
    <source>
        <dbReference type="EMBL" id="SHH59202.1"/>
    </source>
</evidence>